<keyword evidence="1" id="KW-0812">Transmembrane</keyword>
<evidence type="ECO:0000313" key="3">
    <source>
        <dbReference type="Proteomes" id="UP000009183"/>
    </source>
</evidence>
<dbReference type="Proteomes" id="UP000009183">
    <property type="component" value="Unassembled WGS sequence, unordered"/>
</dbReference>
<dbReference type="InParanoid" id="D7SZ19"/>
<feature type="transmembrane region" description="Helical" evidence="1">
    <location>
        <begin position="80"/>
        <end position="100"/>
    </location>
</feature>
<gene>
    <name evidence="2" type="ORF">VIT_00s0505g00040</name>
</gene>
<protein>
    <submittedName>
        <fullName evidence="2">Uncharacterized protein</fullName>
    </submittedName>
</protein>
<dbReference type="EMBL" id="FN595288">
    <property type="protein sequence ID" value="CBI23504.3"/>
    <property type="molecule type" value="Genomic_DNA"/>
</dbReference>
<reference evidence="3" key="1">
    <citation type="journal article" date="2007" name="Nature">
        <title>The grapevine genome sequence suggests ancestral hexaploidization in major angiosperm phyla.</title>
        <authorList>
            <consortium name="The French-Italian Public Consortium for Grapevine Genome Characterization."/>
            <person name="Jaillon O."/>
            <person name="Aury J.-M."/>
            <person name="Noel B."/>
            <person name="Policriti A."/>
            <person name="Clepet C."/>
            <person name="Casagrande A."/>
            <person name="Choisne N."/>
            <person name="Aubourg S."/>
            <person name="Vitulo N."/>
            <person name="Jubin C."/>
            <person name="Vezzi A."/>
            <person name="Legeai F."/>
            <person name="Hugueney P."/>
            <person name="Dasilva C."/>
            <person name="Horner D."/>
            <person name="Mica E."/>
            <person name="Jublot D."/>
            <person name="Poulain J."/>
            <person name="Bruyere C."/>
            <person name="Billault A."/>
            <person name="Segurens B."/>
            <person name="Gouyvenoux M."/>
            <person name="Ugarte E."/>
            <person name="Cattonaro F."/>
            <person name="Anthouard V."/>
            <person name="Vico V."/>
            <person name="Del Fabbro C."/>
            <person name="Alaux M."/>
            <person name="Di Gaspero G."/>
            <person name="Dumas V."/>
            <person name="Felice N."/>
            <person name="Paillard S."/>
            <person name="Juman I."/>
            <person name="Moroldo M."/>
            <person name="Scalabrin S."/>
            <person name="Canaguier A."/>
            <person name="Le Clainche I."/>
            <person name="Malacrida G."/>
            <person name="Durand E."/>
            <person name="Pesole G."/>
            <person name="Laucou V."/>
            <person name="Chatelet P."/>
            <person name="Merdinoglu D."/>
            <person name="Delledonne M."/>
            <person name="Pezzotti M."/>
            <person name="Lecharny A."/>
            <person name="Scarpelli C."/>
            <person name="Artiguenave F."/>
            <person name="Pe M.E."/>
            <person name="Valle G."/>
            <person name="Morgante M."/>
            <person name="Caboche M."/>
            <person name="Adam-Blondon A.-F."/>
            <person name="Weissenbach J."/>
            <person name="Quetier F."/>
            <person name="Wincker P."/>
        </authorList>
    </citation>
    <scope>NUCLEOTIDE SEQUENCE [LARGE SCALE GENOMIC DNA]</scope>
    <source>
        <strain evidence="3">cv. Pinot noir / PN40024</strain>
    </source>
</reference>
<evidence type="ECO:0000313" key="2">
    <source>
        <dbReference type="EMBL" id="CBI23504.3"/>
    </source>
</evidence>
<dbReference type="HOGENOM" id="CLU_2268763_0_0_1"/>
<sequence length="103" mass="12019">MIVDSTLISCLSWRALPPSIHPSSQVIRYRKFIHRRVSHAMLLFLPRAWYGFALFLVLFNRCRVPLFPVRESPSALSGRARILMSGWLFKFIFTLCIFIFSKA</sequence>
<dbReference type="AlphaFoldDB" id="D7SZ19"/>
<name>D7SZ19_VITVI</name>
<organism evidence="2 3">
    <name type="scientific">Vitis vinifera</name>
    <name type="common">Grape</name>
    <dbReference type="NCBI Taxonomy" id="29760"/>
    <lineage>
        <taxon>Eukaryota</taxon>
        <taxon>Viridiplantae</taxon>
        <taxon>Streptophyta</taxon>
        <taxon>Embryophyta</taxon>
        <taxon>Tracheophyta</taxon>
        <taxon>Spermatophyta</taxon>
        <taxon>Magnoliopsida</taxon>
        <taxon>eudicotyledons</taxon>
        <taxon>Gunneridae</taxon>
        <taxon>Pentapetalae</taxon>
        <taxon>rosids</taxon>
        <taxon>Vitales</taxon>
        <taxon>Vitaceae</taxon>
        <taxon>Viteae</taxon>
        <taxon>Vitis</taxon>
    </lineage>
</organism>
<feature type="transmembrane region" description="Helical" evidence="1">
    <location>
        <begin position="40"/>
        <end position="60"/>
    </location>
</feature>
<keyword evidence="1" id="KW-1133">Transmembrane helix</keyword>
<accession>D7SZ19</accession>
<keyword evidence="3" id="KW-1185">Reference proteome</keyword>
<proteinExistence type="predicted"/>
<dbReference type="PaxDb" id="29760-VIT_00s0505g00040.t01"/>
<evidence type="ECO:0000256" key="1">
    <source>
        <dbReference type="SAM" id="Phobius"/>
    </source>
</evidence>
<keyword evidence="1" id="KW-0472">Membrane</keyword>